<dbReference type="eggNOG" id="COG0648">
    <property type="taxonomic scope" value="Bacteria"/>
</dbReference>
<feature type="binding site" evidence="7">
    <location>
        <position position="256"/>
    </location>
    <ligand>
        <name>Zn(2+)</name>
        <dbReference type="ChEBI" id="CHEBI:29105"/>
        <label>2</label>
    </ligand>
</feature>
<evidence type="ECO:0000256" key="6">
    <source>
        <dbReference type="ARBA" id="ARBA00023204"/>
    </source>
</evidence>
<feature type="binding site" evidence="7">
    <location>
        <position position="226"/>
    </location>
    <ligand>
        <name>Zn(2+)</name>
        <dbReference type="ChEBI" id="CHEBI:29105"/>
        <label>3</label>
    </ligand>
</feature>
<dbReference type="EMBL" id="CP006905">
    <property type="protein sequence ID" value="AIY83344.1"/>
    <property type="molecule type" value="Genomic_DNA"/>
</dbReference>
<keyword evidence="6 7" id="KW-0234">DNA repair</keyword>
<feature type="binding site" evidence="7">
    <location>
        <position position="142"/>
    </location>
    <ligand>
        <name>Zn(2+)</name>
        <dbReference type="ChEBI" id="CHEBI:29105"/>
        <label>1</label>
    </ligand>
</feature>
<keyword evidence="2 7" id="KW-0479">Metal-binding</keyword>
<evidence type="ECO:0000256" key="5">
    <source>
        <dbReference type="ARBA" id="ARBA00022833"/>
    </source>
</evidence>
<feature type="binding site" evidence="7">
    <location>
        <position position="176"/>
    </location>
    <ligand>
        <name>Zn(2+)</name>
        <dbReference type="ChEBI" id="CHEBI:29105"/>
        <label>2</label>
    </ligand>
</feature>
<keyword evidence="7" id="KW-0540">Nuclease</keyword>
<dbReference type="SMART" id="SM00518">
    <property type="entry name" value="AP2Ec"/>
    <property type="match status" value="1"/>
</dbReference>
<protein>
    <recommendedName>
        <fullName evidence="7">Probable endonuclease 4</fullName>
        <ecNumber evidence="7">3.1.21.2</ecNumber>
    </recommendedName>
    <alternativeName>
        <fullName evidence="7">Endodeoxyribonuclease IV</fullName>
    </alternativeName>
    <alternativeName>
        <fullName evidence="7">Endonuclease IV</fullName>
    </alternativeName>
</protein>
<evidence type="ECO:0000256" key="7">
    <source>
        <dbReference type="HAMAP-Rule" id="MF_00152"/>
    </source>
</evidence>
<dbReference type="PANTHER" id="PTHR21445">
    <property type="entry name" value="ENDONUCLEASE IV ENDODEOXYRIBONUCLEASE IV"/>
    <property type="match status" value="1"/>
</dbReference>
<dbReference type="PROSITE" id="PS00731">
    <property type="entry name" value="AP_NUCLEASE_F2_3"/>
    <property type="match status" value="1"/>
</dbReference>
<feature type="binding site" evidence="7">
    <location>
        <position position="67"/>
    </location>
    <ligand>
        <name>Zn(2+)</name>
        <dbReference type="ChEBI" id="CHEBI:29105"/>
        <label>1</label>
    </ligand>
</feature>
<keyword evidence="5 7" id="KW-0862">Zinc</keyword>
<keyword evidence="3 7" id="KW-0227">DNA damage</keyword>
<accession>A0A0A7FUP6</accession>
<dbReference type="GO" id="GO:0008270">
    <property type="term" value="F:zinc ion binding"/>
    <property type="evidence" value="ECO:0007669"/>
    <property type="project" value="UniProtKB-UniRule"/>
</dbReference>
<comment type="similarity">
    <text evidence="1 7">Belongs to the AP endonuclease 2 family.</text>
</comment>
<organism evidence="9 10">
    <name type="scientific">Clostridium baratii str. Sullivan</name>
    <dbReference type="NCBI Taxonomy" id="1415775"/>
    <lineage>
        <taxon>Bacteria</taxon>
        <taxon>Bacillati</taxon>
        <taxon>Bacillota</taxon>
        <taxon>Clostridia</taxon>
        <taxon>Eubacteriales</taxon>
        <taxon>Clostridiaceae</taxon>
        <taxon>Clostridium</taxon>
    </lineage>
</organism>
<keyword evidence="7 9" id="KW-0255">Endonuclease</keyword>
<dbReference type="GO" id="GO:0006284">
    <property type="term" value="P:base-excision repair"/>
    <property type="evidence" value="ECO:0007669"/>
    <property type="project" value="TreeGrafter"/>
</dbReference>
<dbReference type="GO" id="GO:0003677">
    <property type="term" value="F:DNA binding"/>
    <property type="evidence" value="ECO:0007669"/>
    <property type="project" value="InterPro"/>
</dbReference>
<evidence type="ECO:0000313" key="9">
    <source>
        <dbReference type="EMBL" id="AIY83344.1"/>
    </source>
</evidence>
<dbReference type="FunFam" id="3.20.20.150:FF:000001">
    <property type="entry name" value="Probable endonuclease 4"/>
    <property type="match status" value="1"/>
</dbReference>
<evidence type="ECO:0000256" key="4">
    <source>
        <dbReference type="ARBA" id="ARBA00022801"/>
    </source>
</evidence>
<dbReference type="GO" id="GO:0008833">
    <property type="term" value="F:deoxyribonuclease IV (phage-T4-induced) activity"/>
    <property type="evidence" value="ECO:0007669"/>
    <property type="project" value="UniProtKB-UniRule"/>
</dbReference>
<evidence type="ECO:0000313" key="10">
    <source>
        <dbReference type="Proteomes" id="UP000030635"/>
    </source>
</evidence>
<dbReference type="HAMAP" id="MF_00152">
    <property type="entry name" value="Nfo"/>
    <property type="match status" value="1"/>
</dbReference>
<dbReference type="RefSeq" id="WP_039315394.1">
    <property type="nucleotide sequence ID" value="NZ_CP006905.1"/>
</dbReference>
<dbReference type="NCBIfam" id="TIGR00587">
    <property type="entry name" value="nfo"/>
    <property type="match status" value="1"/>
</dbReference>
<evidence type="ECO:0000256" key="2">
    <source>
        <dbReference type="ARBA" id="ARBA00022723"/>
    </source>
</evidence>
<dbReference type="Gene3D" id="3.20.20.150">
    <property type="entry name" value="Divalent-metal-dependent TIM barrel enzymes"/>
    <property type="match status" value="1"/>
</dbReference>
<dbReference type="Pfam" id="PF01261">
    <property type="entry name" value="AP_endonuc_2"/>
    <property type="match status" value="1"/>
</dbReference>
<feature type="binding site" evidence="7">
    <location>
        <position position="142"/>
    </location>
    <ligand>
        <name>Zn(2+)</name>
        <dbReference type="ChEBI" id="CHEBI:29105"/>
        <label>2</label>
    </ligand>
</feature>
<dbReference type="PANTHER" id="PTHR21445:SF0">
    <property type="entry name" value="APURINIC-APYRIMIDINIC ENDONUCLEASE"/>
    <property type="match status" value="1"/>
</dbReference>
<keyword evidence="4 7" id="KW-0378">Hydrolase</keyword>
<dbReference type="KEGG" id="cbv:U729_2437"/>
<dbReference type="InterPro" id="IPR018246">
    <property type="entry name" value="AP_endonuc_F2_Zn_BS"/>
</dbReference>
<dbReference type="GO" id="GO:0003906">
    <property type="term" value="F:DNA-(apurinic or apyrimidinic site) endonuclease activity"/>
    <property type="evidence" value="ECO:0007669"/>
    <property type="project" value="TreeGrafter"/>
</dbReference>
<comment type="catalytic activity">
    <reaction evidence="7">
        <text>Endonucleolytic cleavage to 5'-phosphooligonucleotide end-products.</text>
        <dbReference type="EC" id="3.1.21.2"/>
    </reaction>
</comment>
<dbReference type="InterPro" id="IPR036237">
    <property type="entry name" value="Xyl_isomerase-like_sf"/>
</dbReference>
<dbReference type="CDD" id="cd00019">
    <property type="entry name" value="AP2Ec"/>
    <property type="match status" value="1"/>
</dbReference>
<feature type="domain" description="Xylose isomerase-like TIM barrel" evidence="8">
    <location>
        <begin position="25"/>
        <end position="273"/>
    </location>
</feature>
<gene>
    <name evidence="7" type="primary">nfo</name>
    <name evidence="9" type="ORF">U729_2437</name>
</gene>
<feature type="binding site" evidence="7">
    <location>
        <position position="211"/>
    </location>
    <ligand>
        <name>Zn(2+)</name>
        <dbReference type="ChEBI" id="CHEBI:29105"/>
        <label>2</label>
    </ligand>
</feature>
<dbReference type="AlphaFoldDB" id="A0A0A7FUP6"/>
<dbReference type="InterPro" id="IPR013022">
    <property type="entry name" value="Xyl_isomerase-like_TIM-brl"/>
</dbReference>
<dbReference type="HOGENOM" id="CLU_025885_4_1_9"/>
<comment type="function">
    <text evidence="7">Endonuclease IV plays a role in DNA repair. It cleaves phosphodiester bonds at apurinic or apyrimidinic (AP) sites, generating a 3'-hydroxyl group and a 5'-terminal sugar phosphate.</text>
</comment>
<evidence type="ECO:0000256" key="3">
    <source>
        <dbReference type="ARBA" id="ARBA00022763"/>
    </source>
</evidence>
<reference evidence="9 10" key="1">
    <citation type="journal article" date="2015" name="Infect. Genet. Evol.">
        <title>Genomic sequences of six botulinum neurotoxin-producing strains representing three clostridial species illustrate the mobility and diversity of botulinum neurotoxin genes.</title>
        <authorList>
            <person name="Smith T.J."/>
            <person name="Hill K.K."/>
            <person name="Xie G."/>
            <person name="Foley B.T."/>
            <person name="Williamson C.H."/>
            <person name="Foster J.T."/>
            <person name="Johnson S.L."/>
            <person name="Chertkov O."/>
            <person name="Teshima H."/>
            <person name="Gibbons H.S."/>
            <person name="Johnsky L.A."/>
            <person name="Karavis M.A."/>
            <person name="Smith L.A."/>
        </authorList>
    </citation>
    <scope>NUCLEOTIDE SEQUENCE [LARGE SCALE GENOMIC DNA]</scope>
    <source>
        <strain evidence="9">Sullivan</strain>
    </source>
</reference>
<evidence type="ECO:0000259" key="8">
    <source>
        <dbReference type="Pfam" id="PF01261"/>
    </source>
</evidence>
<sequence>MLIIGPHISVAKGFTRAAKDIIEMEGNTFQFFSRNPRGSNYKKYDAKDIDEFQRLRKEYNFGPIQAHAPYTMNLGSADTKVYTFAKEVIKEDIERMDKLGIEYICFHPGNHVGNGIDAAIDQIAEGLNEAITGDENIKILLETMPGKGTEVGYKFEHLKRIMDKTNYNEKLGVCMDLCHVFSAGYDIVNNFEKVLEEFDNIIGINNLKTIHLNDSMMPFGDKKDRHAPVGMGEIGLEAIINIMRHPYMKDKPFYTETPLDNEEHKREIRMIKNLVEN</sequence>
<dbReference type="PROSITE" id="PS51432">
    <property type="entry name" value="AP_NUCLEASE_F2_4"/>
    <property type="match status" value="1"/>
</dbReference>
<feature type="binding site" evidence="7">
    <location>
        <position position="107"/>
    </location>
    <ligand>
        <name>Zn(2+)</name>
        <dbReference type="ChEBI" id="CHEBI:29105"/>
        <label>1</label>
    </ligand>
</feature>
<dbReference type="Proteomes" id="UP000030635">
    <property type="component" value="Chromosome"/>
</dbReference>
<dbReference type="SUPFAM" id="SSF51658">
    <property type="entry name" value="Xylose isomerase-like"/>
    <property type="match status" value="1"/>
</dbReference>
<comment type="cofactor">
    <cofactor evidence="7">
        <name>Zn(2+)</name>
        <dbReference type="ChEBI" id="CHEBI:29105"/>
    </cofactor>
    <text evidence="7">Binds 3 Zn(2+) ions.</text>
</comment>
<dbReference type="OrthoDB" id="9805666at2"/>
<feature type="binding site" evidence="7">
    <location>
        <position position="179"/>
    </location>
    <ligand>
        <name>Zn(2+)</name>
        <dbReference type="ChEBI" id="CHEBI:29105"/>
        <label>3</label>
    </ligand>
</feature>
<evidence type="ECO:0000256" key="1">
    <source>
        <dbReference type="ARBA" id="ARBA00005340"/>
    </source>
</evidence>
<dbReference type="EC" id="3.1.21.2" evidence="7"/>
<dbReference type="STRING" id="1561.NPD11_600"/>
<name>A0A0A7FUP6_9CLOT</name>
<proteinExistence type="inferred from homology"/>
<feature type="binding site" evidence="7">
    <location>
        <position position="224"/>
    </location>
    <ligand>
        <name>Zn(2+)</name>
        <dbReference type="ChEBI" id="CHEBI:29105"/>
        <label>3</label>
    </ligand>
</feature>
<keyword evidence="10" id="KW-1185">Reference proteome</keyword>
<dbReference type="GO" id="GO:0008081">
    <property type="term" value="F:phosphoric diester hydrolase activity"/>
    <property type="evidence" value="ECO:0007669"/>
    <property type="project" value="TreeGrafter"/>
</dbReference>
<dbReference type="InterPro" id="IPR001719">
    <property type="entry name" value="AP_endonuc_2"/>
</dbReference>